<dbReference type="PROSITE" id="PS50878">
    <property type="entry name" value="RT_POL"/>
    <property type="match status" value="1"/>
</dbReference>
<organism evidence="2 3">
    <name type="scientific">Solanum verrucosum</name>
    <dbReference type="NCBI Taxonomy" id="315347"/>
    <lineage>
        <taxon>Eukaryota</taxon>
        <taxon>Viridiplantae</taxon>
        <taxon>Streptophyta</taxon>
        <taxon>Embryophyta</taxon>
        <taxon>Tracheophyta</taxon>
        <taxon>Spermatophyta</taxon>
        <taxon>Magnoliopsida</taxon>
        <taxon>eudicotyledons</taxon>
        <taxon>Gunneridae</taxon>
        <taxon>Pentapetalae</taxon>
        <taxon>asterids</taxon>
        <taxon>lamiids</taxon>
        <taxon>Solanales</taxon>
        <taxon>Solanaceae</taxon>
        <taxon>Solanoideae</taxon>
        <taxon>Solaneae</taxon>
        <taxon>Solanum</taxon>
    </lineage>
</organism>
<dbReference type="AlphaFoldDB" id="A0AAF0ZJG8"/>
<dbReference type="InterPro" id="IPR043502">
    <property type="entry name" value="DNA/RNA_pol_sf"/>
</dbReference>
<dbReference type="SUPFAM" id="SSF56672">
    <property type="entry name" value="DNA/RNA polymerases"/>
    <property type="match status" value="1"/>
</dbReference>
<dbReference type="CDD" id="cd01650">
    <property type="entry name" value="RT_nLTR_like"/>
    <property type="match status" value="1"/>
</dbReference>
<name>A0AAF0ZJG8_SOLVR</name>
<feature type="domain" description="Reverse transcriptase" evidence="1">
    <location>
        <begin position="279"/>
        <end position="576"/>
    </location>
</feature>
<evidence type="ECO:0000259" key="1">
    <source>
        <dbReference type="PROSITE" id="PS50878"/>
    </source>
</evidence>
<protein>
    <recommendedName>
        <fullName evidence="1">Reverse transcriptase domain-containing protein</fullName>
    </recommendedName>
</protein>
<evidence type="ECO:0000313" key="3">
    <source>
        <dbReference type="Proteomes" id="UP001234989"/>
    </source>
</evidence>
<dbReference type="InterPro" id="IPR052343">
    <property type="entry name" value="Retrotransposon-Effector_Assoc"/>
</dbReference>
<dbReference type="PANTHER" id="PTHR46890">
    <property type="entry name" value="NON-LTR RETROLELEMENT REVERSE TRANSCRIPTASE-LIKE PROTEIN-RELATED"/>
    <property type="match status" value="1"/>
</dbReference>
<reference evidence="2" key="1">
    <citation type="submission" date="2023-08" db="EMBL/GenBank/DDBJ databases">
        <title>A de novo genome assembly of Solanum verrucosum Schlechtendal, a Mexican diploid species geographically isolated from the other diploid A-genome species in potato relatives.</title>
        <authorList>
            <person name="Hosaka K."/>
        </authorList>
    </citation>
    <scope>NUCLEOTIDE SEQUENCE</scope>
    <source>
        <tissue evidence="2">Young leaves</tissue>
    </source>
</reference>
<dbReference type="PANTHER" id="PTHR46890:SF48">
    <property type="entry name" value="RNA-DIRECTED DNA POLYMERASE"/>
    <property type="match status" value="1"/>
</dbReference>
<accession>A0AAF0ZJG8</accession>
<dbReference type="InterPro" id="IPR000477">
    <property type="entry name" value="RT_dom"/>
</dbReference>
<proteinExistence type="predicted"/>
<dbReference type="EMBL" id="CP133619">
    <property type="protein sequence ID" value="WMV41297.1"/>
    <property type="molecule type" value="Genomic_DNA"/>
</dbReference>
<dbReference type="Proteomes" id="UP001234989">
    <property type="component" value="Chromosome 8"/>
</dbReference>
<sequence length="595" mass="68835">MRWMDLFPSSEVQHLIRQGSDHAPLHMICNSEEEPAIRPFRFLNFWSKHKQFKKIVVDNWRVDFTGTSFIEFHVKIKKVKKALAEWSKDVFGNIFQQIATIEDVIKVKEAQLEIQPSESNRTELSKVEAELKKYLTLEEDFWRQKAGMKWFSDGDRNTKFFHSYVRGRRKKLCIAEIETEQGVILQSNNQIGQAAVEFFADQFRADSGETEFTMLEHIPRIISQEENEEMISLPDKEEVKTVVFKLNGSSACGPDGFTGHFFQSCWDIVGDDITKMVRAFFCGQELTKYITHTNLVLLPKKEVIRNFSDLRPISLSSFMNKIFSRVVDERLTRVLPKIISPTQSGFVKGRSITENILLAQEIIKDINVRNKNVNVVVKLDMAKAYDRMSWIFLTKVLRKFGFAEEMINMIWRIVSNNWYSVLINGRAHGFFHSTRGLKQGDPLSPTLFIIAAEVLARGLNSLHRDADFKGFGLPKWSPQINHLSYADDTILFCSGNRGSVIKMMKILRDYEDVSGQKINKSKSFFYLHDKTPLIVAIRLRRLTGIRQGNFPFTYLACPVYHGRKTASLKTWLGKYQEEFCPGIINSYHLEENMCL</sequence>
<evidence type="ECO:0000313" key="2">
    <source>
        <dbReference type="EMBL" id="WMV41297.1"/>
    </source>
</evidence>
<gene>
    <name evidence="2" type="ORF">MTR67_034682</name>
</gene>
<keyword evidence="3" id="KW-1185">Reference proteome</keyword>
<dbReference type="Pfam" id="PF00078">
    <property type="entry name" value="RVT_1"/>
    <property type="match status" value="1"/>
</dbReference>